<accession>A0A1Q9JKU0</accession>
<protein>
    <recommendedName>
        <fullName evidence="6">Tagatose-6-phosphate kinase</fullName>
        <ecNumber evidence="6">2.7.1.144</ecNumber>
    </recommendedName>
</protein>
<evidence type="ECO:0000313" key="9">
    <source>
        <dbReference type="Proteomes" id="UP000187404"/>
    </source>
</evidence>
<dbReference type="Gene3D" id="3.40.1190.20">
    <property type="match status" value="1"/>
</dbReference>
<dbReference type="InterPro" id="IPR017583">
    <property type="entry name" value="Tagatose/fructose_Pkinase"/>
</dbReference>
<dbReference type="UniPathway" id="UPA00704">
    <property type="reaction ID" value="UER00715"/>
</dbReference>
<evidence type="ECO:0000256" key="2">
    <source>
        <dbReference type="ARBA" id="ARBA00022679"/>
    </source>
</evidence>
<dbReference type="GO" id="GO:0005524">
    <property type="term" value="F:ATP binding"/>
    <property type="evidence" value="ECO:0007669"/>
    <property type="project" value="UniProtKB-KW"/>
</dbReference>
<dbReference type="Proteomes" id="UP000187404">
    <property type="component" value="Unassembled WGS sequence"/>
</dbReference>
<reference evidence="8 9" key="1">
    <citation type="journal article" date="2016" name="Appl. Environ. Microbiol.">
        <title>Function and Phylogeny of Bacterial Butyryl Coenzyme A:Acetate Transferases and Their Diversity in the Proximal Colon of Swine.</title>
        <authorList>
            <person name="Trachsel J."/>
            <person name="Bayles D.O."/>
            <person name="Looft T."/>
            <person name="Levine U.Y."/>
            <person name="Allen H.K."/>
        </authorList>
    </citation>
    <scope>NUCLEOTIDE SEQUENCE [LARGE SCALE GENOMIC DNA]</scope>
    <source>
        <strain evidence="8 9">68-3-10</strain>
    </source>
</reference>
<dbReference type="OrthoDB" id="9801219at2"/>
<feature type="domain" description="Carbohydrate kinase PfkB" evidence="7">
    <location>
        <begin position="15"/>
        <end position="283"/>
    </location>
</feature>
<dbReference type="PIRSF" id="PIRSF000535">
    <property type="entry name" value="1PFK/6PFK/LacC"/>
    <property type="match status" value="1"/>
</dbReference>
<dbReference type="SUPFAM" id="SSF53613">
    <property type="entry name" value="Ribokinase-like"/>
    <property type="match status" value="1"/>
</dbReference>
<dbReference type="GO" id="GO:0008443">
    <property type="term" value="F:phosphofructokinase activity"/>
    <property type="evidence" value="ECO:0007669"/>
    <property type="project" value="TreeGrafter"/>
</dbReference>
<organism evidence="8 9">
    <name type="scientific">Hornefia porci</name>
    <dbReference type="NCBI Taxonomy" id="2652292"/>
    <lineage>
        <taxon>Bacteria</taxon>
        <taxon>Bacillati</taxon>
        <taxon>Bacillota</taxon>
        <taxon>Clostridia</taxon>
        <taxon>Peptostreptococcales</taxon>
        <taxon>Anaerovoracaceae</taxon>
        <taxon>Hornefia</taxon>
    </lineage>
</organism>
<dbReference type="EMBL" id="MJIE01000001">
    <property type="protein sequence ID" value="OLR56765.1"/>
    <property type="molecule type" value="Genomic_DNA"/>
</dbReference>
<dbReference type="RefSeq" id="WP_075714656.1">
    <property type="nucleotide sequence ID" value="NZ_MJIE01000001.1"/>
</dbReference>
<evidence type="ECO:0000256" key="4">
    <source>
        <dbReference type="ARBA" id="ARBA00022777"/>
    </source>
</evidence>
<dbReference type="GO" id="GO:0005829">
    <property type="term" value="C:cytosol"/>
    <property type="evidence" value="ECO:0007669"/>
    <property type="project" value="TreeGrafter"/>
</dbReference>
<dbReference type="GO" id="GO:0005988">
    <property type="term" value="P:lactose metabolic process"/>
    <property type="evidence" value="ECO:0007669"/>
    <property type="project" value="UniProtKB-KW"/>
</dbReference>
<keyword evidence="9" id="KW-1185">Reference proteome</keyword>
<name>A0A1Q9JKU0_9FIRM</name>
<dbReference type="PROSITE" id="PS00584">
    <property type="entry name" value="PFKB_KINASES_2"/>
    <property type="match status" value="1"/>
</dbReference>
<dbReference type="AlphaFoldDB" id="A0A1Q9JKU0"/>
<dbReference type="STRING" id="1261640.BHK98_12245"/>
<keyword evidence="6" id="KW-0423">Lactose metabolism</keyword>
<dbReference type="PANTHER" id="PTHR46566">
    <property type="entry name" value="1-PHOSPHOFRUCTOKINASE-RELATED"/>
    <property type="match status" value="1"/>
</dbReference>
<dbReference type="CDD" id="cd01164">
    <property type="entry name" value="FruK_PfkB_like"/>
    <property type="match status" value="1"/>
</dbReference>
<dbReference type="EC" id="2.7.1.144" evidence="6"/>
<evidence type="ECO:0000259" key="7">
    <source>
        <dbReference type="Pfam" id="PF00294"/>
    </source>
</evidence>
<dbReference type="InterPro" id="IPR029056">
    <property type="entry name" value="Ribokinase-like"/>
</dbReference>
<keyword evidence="4 8" id="KW-0418">Kinase</keyword>
<gene>
    <name evidence="8" type="ORF">BHK98_12245</name>
</gene>
<dbReference type="Pfam" id="PF00294">
    <property type="entry name" value="PfkB"/>
    <property type="match status" value="1"/>
</dbReference>
<evidence type="ECO:0000256" key="5">
    <source>
        <dbReference type="ARBA" id="ARBA00022840"/>
    </source>
</evidence>
<dbReference type="GO" id="GO:0016052">
    <property type="term" value="P:carbohydrate catabolic process"/>
    <property type="evidence" value="ECO:0007669"/>
    <property type="project" value="UniProtKB-ARBA"/>
</dbReference>
<evidence type="ECO:0000313" key="8">
    <source>
        <dbReference type="EMBL" id="OLR56765.1"/>
    </source>
</evidence>
<comment type="pathway">
    <text evidence="6">Carbohydrate metabolism; D-tagatose 6-phosphate degradation; D-glyceraldehyde 3-phosphate and glycerone phosphate from D-tagatose 6-phosphate: step 1/2.</text>
</comment>
<proteinExistence type="inferred from homology"/>
<dbReference type="GO" id="GO:0009024">
    <property type="term" value="F:tagatose-6-phosphate kinase activity"/>
    <property type="evidence" value="ECO:0007669"/>
    <property type="project" value="UniProtKB-EC"/>
</dbReference>
<keyword evidence="3 6" id="KW-0547">Nucleotide-binding</keyword>
<comment type="catalytic activity">
    <reaction evidence="6">
        <text>D-tagatofuranose 6-phosphate + ATP = D-tagatofuranose 1,6-bisphosphate + ADP + H(+)</text>
        <dbReference type="Rhea" id="RHEA:12420"/>
        <dbReference type="ChEBI" id="CHEBI:15378"/>
        <dbReference type="ChEBI" id="CHEBI:30616"/>
        <dbReference type="ChEBI" id="CHEBI:58694"/>
        <dbReference type="ChEBI" id="CHEBI:58695"/>
        <dbReference type="ChEBI" id="CHEBI:456216"/>
        <dbReference type="EC" id="2.7.1.144"/>
    </reaction>
</comment>
<evidence type="ECO:0000256" key="6">
    <source>
        <dbReference type="PIRNR" id="PIRNR000535"/>
    </source>
</evidence>
<dbReference type="FunFam" id="3.40.1190.20:FF:000001">
    <property type="entry name" value="Phosphofructokinase"/>
    <property type="match status" value="1"/>
</dbReference>
<sequence length="297" mass="31764">MIYTVTISPAIDYIVHLDSMVMGATNRSRQEEYYFGGKGINVSVMLQHMGIPSVALGFVAGFTGEALEKGLHDQNIATDFVHLGTGITRINVKIKSTQETEINGQGAIPEEKDFLLLIDKLTKMRKGDILVISGSIPNGLPADTYDRLLSTAEMQGALPVVDTNGELLLSTLKHRPFLIKPNRDELIELFGEITPLEGAERLHAMGARNVIISLGREGAMLLAEDGRVYRCGVPSGSAINTVGSGDSMVAGFIAGYNTTQNYQHALNLGGAAGSATAFTPGLADRDSIEACLAELEQ</sequence>
<dbReference type="InterPro" id="IPR002173">
    <property type="entry name" value="Carboh/pur_kinase_PfkB_CS"/>
</dbReference>
<dbReference type="InterPro" id="IPR011611">
    <property type="entry name" value="PfkB_dom"/>
</dbReference>
<keyword evidence="5 6" id="KW-0067">ATP-binding</keyword>
<comment type="caution">
    <text evidence="8">The sequence shown here is derived from an EMBL/GenBank/DDBJ whole genome shotgun (WGS) entry which is preliminary data.</text>
</comment>
<evidence type="ECO:0000256" key="3">
    <source>
        <dbReference type="ARBA" id="ARBA00022741"/>
    </source>
</evidence>
<dbReference type="GO" id="GO:2001059">
    <property type="term" value="P:D-tagatose 6-phosphate catabolic process"/>
    <property type="evidence" value="ECO:0007669"/>
    <property type="project" value="UniProtKB-UniPathway"/>
</dbReference>
<evidence type="ECO:0000256" key="1">
    <source>
        <dbReference type="ARBA" id="ARBA00005380"/>
    </source>
</evidence>
<dbReference type="GO" id="GO:0044281">
    <property type="term" value="P:small molecule metabolic process"/>
    <property type="evidence" value="ECO:0007669"/>
    <property type="project" value="UniProtKB-ARBA"/>
</dbReference>
<keyword evidence="2 6" id="KW-0808">Transferase</keyword>
<comment type="similarity">
    <text evidence="1">Belongs to the carbohydrate kinase pfkB family.</text>
</comment>
<dbReference type="NCBIfam" id="TIGR03168">
    <property type="entry name" value="1-PFK"/>
    <property type="match status" value="1"/>
</dbReference>
<dbReference type="PANTHER" id="PTHR46566:SF1">
    <property type="entry name" value="1-PHOSPHOFRUCTOKINASE"/>
    <property type="match status" value="1"/>
</dbReference>
<comment type="similarity">
    <text evidence="6">Belongs to the carbohydrate kinase PfkB family. LacC subfamily.</text>
</comment>